<protein>
    <submittedName>
        <fullName evidence="2">Uncharacterized protein</fullName>
    </submittedName>
</protein>
<organism evidence="2 3">
    <name type="scientific">Linum trigynum</name>
    <dbReference type="NCBI Taxonomy" id="586398"/>
    <lineage>
        <taxon>Eukaryota</taxon>
        <taxon>Viridiplantae</taxon>
        <taxon>Streptophyta</taxon>
        <taxon>Embryophyta</taxon>
        <taxon>Tracheophyta</taxon>
        <taxon>Spermatophyta</taxon>
        <taxon>Magnoliopsida</taxon>
        <taxon>eudicotyledons</taxon>
        <taxon>Gunneridae</taxon>
        <taxon>Pentapetalae</taxon>
        <taxon>rosids</taxon>
        <taxon>fabids</taxon>
        <taxon>Malpighiales</taxon>
        <taxon>Linaceae</taxon>
        <taxon>Linum</taxon>
    </lineage>
</organism>
<sequence>MVRDEEDEERSLMGHGKTSAWADRQMVKGSDWFGRAETGWNGPNSFPNRYVSDQGSSRSRQGRLANGARGVGRLLPFLRGSSNGIWDPGQAA</sequence>
<feature type="region of interest" description="Disordered" evidence="1">
    <location>
        <begin position="35"/>
        <end position="67"/>
    </location>
</feature>
<feature type="compositionally biased region" description="Low complexity" evidence="1">
    <location>
        <begin position="54"/>
        <end position="63"/>
    </location>
</feature>
<accession>A0AAV2FE83</accession>
<keyword evidence="3" id="KW-1185">Reference proteome</keyword>
<gene>
    <name evidence="2" type="ORF">LTRI10_LOCUS36360</name>
</gene>
<dbReference type="AlphaFoldDB" id="A0AAV2FE83"/>
<name>A0AAV2FE83_9ROSI</name>
<feature type="compositionally biased region" description="Polar residues" evidence="1">
    <location>
        <begin position="41"/>
        <end position="53"/>
    </location>
</feature>
<evidence type="ECO:0000256" key="1">
    <source>
        <dbReference type="SAM" id="MobiDB-lite"/>
    </source>
</evidence>
<proteinExistence type="predicted"/>
<evidence type="ECO:0000313" key="3">
    <source>
        <dbReference type="Proteomes" id="UP001497516"/>
    </source>
</evidence>
<evidence type="ECO:0000313" key="2">
    <source>
        <dbReference type="EMBL" id="CAL1395965.1"/>
    </source>
</evidence>
<reference evidence="2 3" key="1">
    <citation type="submission" date="2024-04" db="EMBL/GenBank/DDBJ databases">
        <authorList>
            <person name="Fracassetti M."/>
        </authorList>
    </citation>
    <scope>NUCLEOTIDE SEQUENCE [LARGE SCALE GENOMIC DNA]</scope>
</reference>
<feature type="region of interest" description="Disordered" evidence="1">
    <location>
        <begin position="1"/>
        <end position="21"/>
    </location>
</feature>
<dbReference type="Proteomes" id="UP001497516">
    <property type="component" value="Chromosome 6"/>
</dbReference>
<dbReference type="EMBL" id="OZ034819">
    <property type="protein sequence ID" value="CAL1395965.1"/>
    <property type="molecule type" value="Genomic_DNA"/>
</dbReference>